<evidence type="ECO:0000313" key="2">
    <source>
        <dbReference type="Proteomes" id="UP000789901"/>
    </source>
</evidence>
<protein>
    <submittedName>
        <fullName evidence="1">41433_t:CDS:1</fullName>
    </submittedName>
</protein>
<sequence length="69" mass="7512">MVLTTENERISLTSNKGISLSSNNEKLLPSTGNSEMLETALPINYKILNETVLSSNNDNKIEGSITDIT</sequence>
<keyword evidence="2" id="KW-1185">Reference proteome</keyword>
<name>A0ABN7WP59_GIGMA</name>
<comment type="caution">
    <text evidence="1">The sequence shown here is derived from an EMBL/GenBank/DDBJ whole genome shotgun (WGS) entry which is preliminary data.</text>
</comment>
<dbReference type="Proteomes" id="UP000789901">
    <property type="component" value="Unassembled WGS sequence"/>
</dbReference>
<gene>
    <name evidence="1" type="ORF">GMARGA_LOCUS32764</name>
</gene>
<organism evidence="1 2">
    <name type="scientific">Gigaspora margarita</name>
    <dbReference type="NCBI Taxonomy" id="4874"/>
    <lineage>
        <taxon>Eukaryota</taxon>
        <taxon>Fungi</taxon>
        <taxon>Fungi incertae sedis</taxon>
        <taxon>Mucoromycota</taxon>
        <taxon>Glomeromycotina</taxon>
        <taxon>Glomeromycetes</taxon>
        <taxon>Diversisporales</taxon>
        <taxon>Gigasporaceae</taxon>
        <taxon>Gigaspora</taxon>
    </lineage>
</organism>
<accession>A0ABN7WP59</accession>
<reference evidence="1 2" key="1">
    <citation type="submission" date="2021-06" db="EMBL/GenBank/DDBJ databases">
        <authorList>
            <person name="Kallberg Y."/>
            <person name="Tangrot J."/>
            <person name="Rosling A."/>
        </authorList>
    </citation>
    <scope>NUCLEOTIDE SEQUENCE [LARGE SCALE GENOMIC DNA]</scope>
    <source>
        <strain evidence="1 2">120-4 pot B 10/14</strain>
    </source>
</reference>
<proteinExistence type="predicted"/>
<dbReference type="EMBL" id="CAJVQB010052326">
    <property type="protein sequence ID" value="CAG8835861.1"/>
    <property type="molecule type" value="Genomic_DNA"/>
</dbReference>
<evidence type="ECO:0000313" key="1">
    <source>
        <dbReference type="EMBL" id="CAG8835861.1"/>
    </source>
</evidence>
<feature type="non-terminal residue" evidence="1">
    <location>
        <position position="69"/>
    </location>
</feature>